<evidence type="ECO:0000313" key="3">
    <source>
        <dbReference type="EMBL" id="TQV82292.1"/>
    </source>
</evidence>
<evidence type="ECO:0000313" key="4">
    <source>
        <dbReference type="Proteomes" id="UP000315252"/>
    </source>
</evidence>
<feature type="domain" description="Pyridoxamine 5'-phosphate oxidase N-terminal" evidence="2">
    <location>
        <begin position="53"/>
        <end position="170"/>
    </location>
</feature>
<accession>A0A545TYI6</accession>
<dbReference type="OrthoDB" id="9790331at2"/>
<dbReference type="PANTHER" id="PTHR42815:SF2">
    <property type="entry name" value="FAD-BINDING, PUTATIVE (AFU_ORTHOLOGUE AFUA_6G07600)-RELATED"/>
    <property type="match status" value="1"/>
</dbReference>
<dbReference type="AlphaFoldDB" id="A0A545TYI6"/>
<sequence length="212" mass="24077">MNDDTTRNDRTRNDSGFVSDIAFTPAVKELQERYGSRKNYADPMADWSDRITGDLAAFVAQRNSFYLSTGNRDGQPYIQHRGGPRGFLQVLDAKRLAFADFKGNKQYISTGNLSESPKAFIFLMDYMGRQRVKIWGRAEISEDPELIAQLRVEGYRGRPERAIVFSVEAWDANCPQHIPQKYDEEVVAHALKKLEARILELESELAALKAPS</sequence>
<name>A0A545TYI6_9PROT</name>
<proteinExistence type="predicted"/>
<keyword evidence="1" id="KW-0175">Coiled coil</keyword>
<organism evidence="3 4">
    <name type="scientific">Denitrobaculum tricleocarpae</name>
    <dbReference type="NCBI Taxonomy" id="2591009"/>
    <lineage>
        <taxon>Bacteria</taxon>
        <taxon>Pseudomonadati</taxon>
        <taxon>Pseudomonadota</taxon>
        <taxon>Alphaproteobacteria</taxon>
        <taxon>Rhodospirillales</taxon>
        <taxon>Rhodospirillaceae</taxon>
        <taxon>Denitrobaculum</taxon>
    </lineage>
</organism>
<dbReference type="PANTHER" id="PTHR42815">
    <property type="entry name" value="FAD-BINDING, PUTATIVE (AFU_ORTHOLOGUE AFUA_6G07600)-RELATED"/>
    <property type="match status" value="1"/>
</dbReference>
<reference evidence="3 4" key="1">
    <citation type="submission" date="2019-06" db="EMBL/GenBank/DDBJ databases">
        <title>Whole genome sequence for Rhodospirillaceae sp. R148.</title>
        <authorList>
            <person name="Wang G."/>
        </authorList>
    </citation>
    <scope>NUCLEOTIDE SEQUENCE [LARGE SCALE GENOMIC DNA]</scope>
    <source>
        <strain evidence="3 4">R148</strain>
    </source>
</reference>
<evidence type="ECO:0000259" key="2">
    <source>
        <dbReference type="Pfam" id="PF01243"/>
    </source>
</evidence>
<keyword evidence="4" id="KW-1185">Reference proteome</keyword>
<dbReference type="Proteomes" id="UP000315252">
    <property type="component" value="Unassembled WGS sequence"/>
</dbReference>
<dbReference type="Gene3D" id="2.30.110.10">
    <property type="entry name" value="Electron Transport, Fmn-binding Protein, Chain A"/>
    <property type="match status" value="1"/>
</dbReference>
<protein>
    <submittedName>
        <fullName evidence="3">Pyridoxamine 5'-phosphate oxidase</fullName>
    </submittedName>
</protein>
<dbReference type="Pfam" id="PF01243">
    <property type="entry name" value="PNPOx_N"/>
    <property type="match status" value="1"/>
</dbReference>
<dbReference type="EMBL" id="VHSH01000002">
    <property type="protein sequence ID" value="TQV82292.1"/>
    <property type="molecule type" value="Genomic_DNA"/>
</dbReference>
<dbReference type="SUPFAM" id="SSF50475">
    <property type="entry name" value="FMN-binding split barrel"/>
    <property type="match status" value="1"/>
</dbReference>
<dbReference type="InterPro" id="IPR011576">
    <property type="entry name" value="Pyridox_Oxase_N"/>
</dbReference>
<comment type="caution">
    <text evidence="3">The sequence shown here is derived from an EMBL/GenBank/DDBJ whole genome shotgun (WGS) entry which is preliminary data.</text>
</comment>
<dbReference type="InterPro" id="IPR012349">
    <property type="entry name" value="Split_barrel_FMN-bd"/>
</dbReference>
<gene>
    <name evidence="3" type="ORF">FKG95_08735</name>
</gene>
<evidence type="ECO:0000256" key="1">
    <source>
        <dbReference type="SAM" id="Coils"/>
    </source>
</evidence>
<feature type="coiled-coil region" evidence="1">
    <location>
        <begin position="184"/>
        <end position="211"/>
    </location>
</feature>
<dbReference type="RefSeq" id="WP_142895923.1">
    <property type="nucleotide sequence ID" value="NZ_ML660053.1"/>
</dbReference>